<sequence length="38" mass="4596">MQQAMNLGVHMGRLWRKLLRLQKNLMNPRWLWVFSGQG</sequence>
<proteinExistence type="evidence at transcript level"/>
<organism evidence="1">
    <name type="scientific">Picea sitchensis</name>
    <name type="common">Sitka spruce</name>
    <name type="synonym">Pinus sitchensis</name>
    <dbReference type="NCBI Taxonomy" id="3332"/>
    <lineage>
        <taxon>Eukaryota</taxon>
        <taxon>Viridiplantae</taxon>
        <taxon>Streptophyta</taxon>
        <taxon>Embryophyta</taxon>
        <taxon>Tracheophyta</taxon>
        <taxon>Spermatophyta</taxon>
        <taxon>Pinopsida</taxon>
        <taxon>Pinidae</taxon>
        <taxon>Conifers I</taxon>
        <taxon>Pinales</taxon>
        <taxon>Pinaceae</taxon>
        <taxon>Picea</taxon>
    </lineage>
</organism>
<dbReference type="EMBL" id="EF083623">
    <property type="protein sequence ID" value="ABK22960.1"/>
    <property type="molecule type" value="mRNA"/>
</dbReference>
<dbReference type="AlphaFoldDB" id="A9NQP9"/>
<name>A9NQP9_PICSI</name>
<evidence type="ECO:0000313" key="1">
    <source>
        <dbReference type="EMBL" id="ABK22960.1"/>
    </source>
</evidence>
<reference evidence="1" key="1">
    <citation type="journal article" date="2008" name="BMC Genomics">
        <title>A conifer genomics resource of 200,000 spruce (Picea spp.) ESTs and 6,464 high-quality, sequence-finished full-length cDNAs for Sitka spruce (Picea sitchensis).</title>
        <authorList>
            <person name="Ralph S.G."/>
            <person name="Chun H.J."/>
            <person name="Kolosova N."/>
            <person name="Cooper D."/>
            <person name="Oddy C."/>
            <person name="Ritland C.E."/>
            <person name="Kirkpatrick R."/>
            <person name="Moore R."/>
            <person name="Barber S."/>
            <person name="Holt R.A."/>
            <person name="Jones S.J."/>
            <person name="Marra M.A."/>
            <person name="Douglas C.J."/>
            <person name="Ritland K."/>
            <person name="Bohlmann J."/>
        </authorList>
    </citation>
    <scope>NUCLEOTIDE SEQUENCE</scope>
    <source>
        <tissue evidence="1">Bark</tissue>
    </source>
</reference>
<accession>A9NQP9</accession>
<protein>
    <submittedName>
        <fullName evidence="1">Uncharacterized protein</fullName>
    </submittedName>
</protein>